<dbReference type="AlphaFoldDB" id="A0AAE2MH29"/>
<dbReference type="EMBL" id="JACIGO010000001">
    <property type="protein sequence ID" value="MBB4289069.1"/>
    <property type="molecule type" value="Genomic_DNA"/>
</dbReference>
<name>A0AAE2MH29_RHILE</name>
<organism evidence="2 3">
    <name type="scientific">Rhizobium leguminosarum</name>
    <dbReference type="NCBI Taxonomy" id="384"/>
    <lineage>
        <taxon>Bacteria</taxon>
        <taxon>Pseudomonadati</taxon>
        <taxon>Pseudomonadota</taxon>
        <taxon>Alphaproteobacteria</taxon>
        <taxon>Hyphomicrobiales</taxon>
        <taxon>Rhizobiaceae</taxon>
        <taxon>Rhizobium/Agrobacterium group</taxon>
        <taxon>Rhizobium</taxon>
    </lineage>
</organism>
<evidence type="ECO:0000259" key="1">
    <source>
        <dbReference type="Pfam" id="PF13546"/>
    </source>
</evidence>
<accession>A0AAE2MH29</accession>
<dbReference type="Proteomes" id="UP000538507">
    <property type="component" value="Unassembled WGS sequence"/>
</dbReference>
<evidence type="ECO:0000313" key="3">
    <source>
        <dbReference type="Proteomes" id="UP000538507"/>
    </source>
</evidence>
<reference evidence="2 3" key="1">
    <citation type="submission" date="2020-08" db="EMBL/GenBank/DDBJ databases">
        <title>Genomic Encyclopedia of Type Strains, Phase IV (KMG-V): Genome sequencing to study the core and pangenomes of soil and plant-associated prokaryotes.</title>
        <authorList>
            <person name="Whitman W."/>
        </authorList>
    </citation>
    <scope>NUCLEOTIDE SEQUENCE [LARGE SCALE GENOMIC DNA]</scope>
    <source>
        <strain evidence="2 3">SEMIA 415</strain>
    </source>
</reference>
<evidence type="ECO:0000313" key="2">
    <source>
        <dbReference type="EMBL" id="MBB4289069.1"/>
    </source>
</evidence>
<proteinExistence type="predicted"/>
<gene>
    <name evidence="2" type="ORF">GGE16_001085</name>
</gene>
<comment type="caution">
    <text evidence="2">The sequence shown here is derived from an EMBL/GenBank/DDBJ whole genome shotgun (WGS) entry which is preliminary data.</text>
</comment>
<feature type="domain" description="Transposase IS701-like DDE" evidence="1">
    <location>
        <begin position="1"/>
        <end position="70"/>
    </location>
</feature>
<dbReference type="Pfam" id="PF13546">
    <property type="entry name" value="DDE_5"/>
    <property type="match status" value="1"/>
</dbReference>
<protein>
    <submittedName>
        <fullName evidence="2">SRSO17 transposase</fullName>
    </submittedName>
</protein>
<dbReference type="InterPro" id="IPR038721">
    <property type="entry name" value="IS701-like_DDE_dom"/>
</dbReference>
<sequence length="119" mass="12920">MPDTVSFLTKPALALAMIERAIASDVPFSWVAADSVCGGDIEMALKRAAWAIVLGVNANHLFRSWDKPLAVAGKAKDIAEEPDHAWRRLSAGEGTKGARRHDWVYLELATSITVNCQTT</sequence>